<evidence type="ECO:0000256" key="5">
    <source>
        <dbReference type="SAM" id="SignalP"/>
    </source>
</evidence>
<keyword evidence="5" id="KW-0732">Signal</keyword>
<sequence>MKTALITLASFAIIIIFSASKGDQSFGTSASVYIPIQKDTSLQNSIKRGKTVYEDFCMQCHMATGEGIPGAFPPLAKADYLLNNRTKAIHAVKYGLQGPITVNGTDYNSIMAPLGLYDDEVADVMNYILNSWGNSSDKPVTEKEVAAIEK</sequence>
<evidence type="ECO:0000256" key="3">
    <source>
        <dbReference type="ARBA" id="ARBA00023004"/>
    </source>
</evidence>
<dbReference type="PROSITE" id="PS51007">
    <property type="entry name" value="CYTC"/>
    <property type="match status" value="1"/>
</dbReference>
<name>A0A1M5XRS2_9FLAO</name>
<evidence type="ECO:0000256" key="2">
    <source>
        <dbReference type="ARBA" id="ARBA00022723"/>
    </source>
</evidence>
<dbReference type="InterPro" id="IPR009056">
    <property type="entry name" value="Cyt_c-like_dom"/>
</dbReference>
<dbReference type="Gene3D" id="1.10.760.10">
    <property type="entry name" value="Cytochrome c-like domain"/>
    <property type="match status" value="1"/>
</dbReference>
<organism evidence="8 9">
    <name type="scientific">Leeuwenhoekiella palythoae</name>
    <dbReference type="NCBI Taxonomy" id="573501"/>
    <lineage>
        <taxon>Bacteria</taxon>
        <taxon>Pseudomonadati</taxon>
        <taxon>Bacteroidota</taxon>
        <taxon>Flavobacteriia</taxon>
        <taxon>Flavobacteriales</taxon>
        <taxon>Flavobacteriaceae</taxon>
        <taxon>Leeuwenhoekiella</taxon>
    </lineage>
</organism>
<feature type="signal peptide" evidence="5">
    <location>
        <begin position="1"/>
        <end position="21"/>
    </location>
</feature>
<dbReference type="SUPFAM" id="SSF46626">
    <property type="entry name" value="Cytochrome c"/>
    <property type="match status" value="1"/>
</dbReference>
<evidence type="ECO:0000313" key="7">
    <source>
        <dbReference type="EMBL" id="RXG30217.1"/>
    </source>
</evidence>
<evidence type="ECO:0000259" key="6">
    <source>
        <dbReference type="PROSITE" id="PS51007"/>
    </source>
</evidence>
<evidence type="ECO:0000256" key="4">
    <source>
        <dbReference type="PROSITE-ProRule" id="PRU00433"/>
    </source>
</evidence>
<dbReference type="Proteomes" id="UP000184240">
    <property type="component" value="Unassembled WGS sequence"/>
</dbReference>
<dbReference type="GO" id="GO:0009055">
    <property type="term" value="F:electron transfer activity"/>
    <property type="evidence" value="ECO:0007669"/>
    <property type="project" value="InterPro"/>
</dbReference>
<evidence type="ECO:0000256" key="1">
    <source>
        <dbReference type="ARBA" id="ARBA00022617"/>
    </source>
</evidence>
<dbReference type="GO" id="GO:0020037">
    <property type="term" value="F:heme binding"/>
    <property type="evidence" value="ECO:0007669"/>
    <property type="project" value="InterPro"/>
</dbReference>
<accession>A0A1M5XRS2</accession>
<keyword evidence="2 4" id="KW-0479">Metal-binding</keyword>
<evidence type="ECO:0000313" key="8">
    <source>
        <dbReference type="EMBL" id="SHI02456.1"/>
    </source>
</evidence>
<feature type="domain" description="Cytochrome c" evidence="6">
    <location>
        <begin position="44"/>
        <end position="132"/>
    </location>
</feature>
<protein>
    <submittedName>
        <fullName evidence="8">Cytochrome c553</fullName>
    </submittedName>
</protein>
<reference evidence="7 10" key="3">
    <citation type="submission" date="2018-07" db="EMBL/GenBank/DDBJ databases">
        <title>Leeuwenhoekiella genomics.</title>
        <authorList>
            <person name="Tahon G."/>
            <person name="Willems A."/>
        </authorList>
    </citation>
    <scope>NUCLEOTIDE SEQUENCE [LARGE SCALE GENOMIC DNA]</scope>
    <source>
        <strain evidence="7 10">LMG 24856</strain>
    </source>
</reference>
<dbReference type="STRING" id="573501.SAMN04487999_1671"/>
<keyword evidence="10" id="KW-1185">Reference proteome</keyword>
<gene>
    <name evidence="7" type="ORF">DSM01_966</name>
    <name evidence="8" type="ORF">SAMN04487999_1671</name>
</gene>
<dbReference type="GO" id="GO:0046872">
    <property type="term" value="F:metal ion binding"/>
    <property type="evidence" value="ECO:0007669"/>
    <property type="project" value="UniProtKB-KW"/>
</dbReference>
<dbReference type="EMBL" id="FQXT01000003">
    <property type="protein sequence ID" value="SHI02456.1"/>
    <property type="molecule type" value="Genomic_DNA"/>
</dbReference>
<dbReference type="InterPro" id="IPR036909">
    <property type="entry name" value="Cyt_c-like_dom_sf"/>
</dbReference>
<dbReference type="Pfam" id="PF00034">
    <property type="entry name" value="Cytochrom_C"/>
    <property type="match status" value="1"/>
</dbReference>
<evidence type="ECO:0000313" key="9">
    <source>
        <dbReference type="Proteomes" id="UP000184240"/>
    </source>
</evidence>
<dbReference type="EMBL" id="QOVN01000002">
    <property type="protein sequence ID" value="RXG30217.1"/>
    <property type="molecule type" value="Genomic_DNA"/>
</dbReference>
<dbReference type="AlphaFoldDB" id="A0A1M5XRS2"/>
<dbReference type="Proteomes" id="UP000290037">
    <property type="component" value="Unassembled WGS sequence"/>
</dbReference>
<dbReference type="PANTHER" id="PTHR35008">
    <property type="entry name" value="BLL4482 PROTEIN-RELATED"/>
    <property type="match status" value="1"/>
</dbReference>
<proteinExistence type="predicted"/>
<keyword evidence="3 4" id="KW-0408">Iron</keyword>
<dbReference type="PANTHER" id="PTHR35008:SF8">
    <property type="entry name" value="ALCOHOL DEHYDROGENASE CYTOCHROME C SUBUNIT"/>
    <property type="match status" value="1"/>
</dbReference>
<evidence type="ECO:0000313" key="10">
    <source>
        <dbReference type="Proteomes" id="UP000290037"/>
    </source>
</evidence>
<dbReference type="InterPro" id="IPR051459">
    <property type="entry name" value="Cytochrome_c-type_DH"/>
</dbReference>
<reference evidence="9" key="2">
    <citation type="submission" date="2016-11" db="EMBL/GenBank/DDBJ databases">
        <authorList>
            <person name="Varghese N."/>
            <person name="Submissions S."/>
        </authorList>
    </citation>
    <scope>NUCLEOTIDE SEQUENCE [LARGE SCALE GENOMIC DNA]</scope>
    <source>
        <strain evidence="9">DSM 19859</strain>
    </source>
</reference>
<dbReference type="OrthoDB" id="9811395at2"/>
<dbReference type="RefSeq" id="WP_084673102.1">
    <property type="nucleotide sequence ID" value="NZ_FQXT01000003.1"/>
</dbReference>
<feature type="chain" id="PRO_5009915054" evidence="5">
    <location>
        <begin position="22"/>
        <end position="150"/>
    </location>
</feature>
<reference evidence="8" key="1">
    <citation type="submission" date="2016-11" db="EMBL/GenBank/DDBJ databases">
        <authorList>
            <person name="Jaros S."/>
            <person name="Januszkiewicz K."/>
            <person name="Wedrychowicz H."/>
        </authorList>
    </citation>
    <scope>NUCLEOTIDE SEQUENCE [LARGE SCALE GENOMIC DNA]</scope>
    <source>
        <strain evidence="8">DSM 19859</strain>
    </source>
</reference>
<keyword evidence="1 4" id="KW-0349">Heme</keyword>